<evidence type="ECO:0000259" key="4">
    <source>
        <dbReference type="PROSITE" id="PS00623"/>
    </source>
</evidence>
<dbReference type="GO" id="GO:0016614">
    <property type="term" value="F:oxidoreductase activity, acting on CH-OH group of donors"/>
    <property type="evidence" value="ECO:0007669"/>
    <property type="project" value="InterPro"/>
</dbReference>
<dbReference type="InterPro" id="IPR036188">
    <property type="entry name" value="FAD/NAD-bd_sf"/>
</dbReference>
<dbReference type="InterPro" id="IPR012132">
    <property type="entry name" value="GMC_OxRdtase"/>
</dbReference>
<evidence type="ECO:0000256" key="1">
    <source>
        <dbReference type="ARBA" id="ARBA00010790"/>
    </source>
</evidence>
<reference evidence="6" key="2">
    <citation type="submission" date="2017-10" db="EMBL/GenBank/DDBJ databases">
        <title>Ladona fulva Genome sequencing and assembly.</title>
        <authorList>
            <person name="Murali S."/>
            <person name="Richards S."/>
            <person name="Bandaranaike D."/>
            <person name="Bellair M."/>
            <person name="Blankenburg K."/>
            <person name="Chao H."/>
            <person name="Dinh H."/>
            <person name="Doddapaneni H."/>
            <person name="Dugan-Rocha S."/>
            <person name="Elkadiri S."/>
            <person name="Gnanaolivu R."/>
            <person name="Hernandez B."/>
            <person name="Skinner E."/>
            <person name="Javaid M."/>
            <person name="Lee S."/>
            <person name="Li M."/>
            <person name="Ming W."/>
            <person name="Munidasa M."/>
            <person name="Muniz J."/>
            <person name="Nguyen L."/>
            <person name="Hughes D."/>
            <person name="Osuji N."/>
            <person name="Pu L.-L."/>
            <person name="Puazo M."/>
            <person name="Qu C."/>
            <person name="Quiroz J."/>
            <person name="Raj R."/>
            <person name="Weissenberger G."/>
            <person name="Xin Y."/>
            <person name="Zou X."/>
            <person name="Han Y."/>
            <person name="Worley K."/>
            <person name="Muzny D."/>
            <person name="Gibbs R."/>
        </authorList>
    </citation>
    <scope>NUCLEOTIDE SEQUENCE</scope>
    <source>
        <strain evidence="6">Sampled in the wild</strain>
    </source>
</reference>
<dbReference type="InterPro" id="IPR000172">
    <property type="entry name" value="GMC_OxRdtase_N"/>
</dbReference>
<dbReference type="Gene3D" id="3.50.50.60">
    <property type="entry name" value="FAD/NAD(P)-binding domain"/>
    <property type="match status" value="1"/>
</dbReference>
<sequence length="629" mass="69392">MTLRQRLPNMRSTLGPFLAFRTELGLLSIAALDLMLSILRPDLADLASRPLDVGHEFLKSYDFIVVGAGSAGAVVASRLSEINSWNVLLLEAGPDEPIFTDVPGLGGGSARSNIDWQVRTEADLGYCRSSQGGRCYFPQGKVLGGTSVLNGMLYIRGNRRDYDQWAADGNEGWSYDDVLPYFLKSEDMRVEKYKSSSYHATGGLLPVEEMRFNSPVTDELFKAAEELGYPEIDVNGESQTGFFRFYGTLRNGFRCSTSKAFLRPARNRKNLHVSMRSTVLKVLIDGETKRVVGVVFDKDGRRYVVKATQEVILSAGAFRSPHLLLLSGVGPREQLDHFGIPVVSDLPVGKNLQDHISLGALIFLLEDPISTILTRVNVFSALTQLLFSNKGPLMSNGAVEISGFVHSRYANASENWPDLALYFKSVTENNDGGAFLRVLEGLSDEVFADLVEPILLKDAFGIFPCILHPYSRGEVSLRSSNPRDPPIIRPNYFSDPRDLAVAVDGVRLAMLLSETKIMKAHGARLNPNKIRGCAHFEYPSDEYWACAAREITMSAWHFAGTAKMGPSYDPEAVVDPRLRVYGVRGLRVVDSSIMPIIVSGNTNAPAIMIAEKAADMIKEDKLDFQNIFS</sequence>
<dbReference type="PROSITE" id="PS00623">
    <property type="entry name" value="GMC_OXRED_1"/>
    <property type="match status" value="1"/>
</dbReference>
<evidence type="ECO:0000256" key="2">
    <source>
        <dbReference type="PIRSR" id="PIRSR000137-2"/>
    </source>
</evidence>
<evidence type="ECO:0000313" key="7">
    <source>
        <dbReference type="Proteomes" id="UP000792457"/>
    </source>
</evidence>
<dbReference type="Proteomes" id="UP000792457">
    <property type="component" value="Unassembled WGS sequence"/>
</dbReference>
<dbReference type="EMBL" id="KZ308149">
    <property type="protein sequence ID" value="KAG8223013.1"/>
    <property type="molecule type" value="Genomic_DNA"/>
</dbReference>
<dbReference type="SUPFAM" id="SSF51905">
    <property type="entry name" value="FAD/NAD(P)-binding domain"/>
    <property type="match status" value="1"/>
</dbReference>
<dbReference type="PANTHER" id="PTHR11552">
    <property type="entry name" value="GLUCOSE-METHANOL-CHOLINE GMC OXIDOREDUCTASE"/>
    <property type="match status" value="1"/>
</dbReference>
<dbReference type="GO" id="GO:0050660">
    <property type="term" value="F:flavin adenine dinucleotide binding"/>
    <property type="evidence" value="ECO:0007669"/>
    <property type="project" value="InterPro"/>
</dbReference>
<organism evidence="6 7">
    <name type="scientific">Ladona fulva</name>
    <name type="common">Scarce chaser dragonfly</name>
    <name type="synonym">Libellula fulva</name>
    <dbReference type="NCBI Taxonomy" id="123851"/>
    <lineage>
        <taxon>Eukaryota</taxon>
        <taxon>Metazoa</taxon>
        <taxon>Ecdysozoa</taxon>
        <taxon>Arthropoda</taxon>
        <taxon>Hexapoda</taxon>
        <taxon>Insecta</taxon>
        <taxon>Pterygota</taxon>
        <taxon>Palaeoptera</taxon>
        <taxon>Odonata</taxon>
        <taxon>Epiprocta</taxon>
        <taxon>Anisoptera</taxon>
        <taxon>Libelluloidea</taxon>
        <taxon>Libellulidae</taxon>
        <taxon>Ladona</taxon>
    </lineage>
</organism>
<proteinExistence type="inferred from homology"/>
<accession>A0A8K0JV63</accession>
<evidence type="ECO:0000256" key="3">
    <source>
        <dbReference type="RuleBase" id="RU003968"/>
    </source>
</evidence>
<dbReference type="PANTHER" id="PTHR11552:SF186">
    <property type="entry name" value="GLUCOSE-METHANOL-CHOLINE OXIDOREDUCTASE N-TERMINAL DOMAIN-CONTAINING PROTEIN"/>
    <property type="match status" value="1"/>
</dbReference>
<keyword evidence="7" id="KW-1185">Reference proteome</keyword>
<feature type="domain" description="Glucose-methanol-choline oxidoreductase N-terminal" evidence="5">
    <location>
        <begin position="316"/>
        <end position="330"/>
    </location>
</feature>
<dbReference type="OrthoDB" id="269227at2759"/>
<protein>
    <recommendedName>
        <fullName evidence="4 5">Glucose-methanol-choline oxidoreductase N-terminal domain-containing protein</fullName>
    </recommendedName>
</protein>
<keyword evidence="2 3" id="KW-0274">FAD</keyword>
<dbReference type="SUPFAM" id="SSF54373">
    <property type="entry name" value="FAD-linked reductases, C-terminal domain"/>
    <property type="match status" value="1"/>
</dbReference>
<feature type="binding site" evidence="2">
    <location>
        <position position="279"/>
    </location>
    <ligand>
        <name>FAD</name>
        <dbReference type="ChEBI" id="CHEBI:57692"/>
    </ligand>
</feature>
<feature type="binding site" evidence="2">
    <location>
        <position position="142"/>
    </location>
    <ligand>
        <name>FAD</name>
        <dbReference type="ChEBI" id="CHEBI:57692"/>
    </ligand>
</feature>
<gene>
    <name evidence="6" type="ORF">J437_LFUL000721</name>
</gene>
<dbReference type="Gene3D" id="3.30.560.10">
    <property type="entry name" value="Glucose Oxidase, domain 3"/>
    <property type="match status" value="1"/>
</dbReference>
<feature type="binding site" evidence="2">
    <location>
        <position position="146"/>
    </location>
    <ligand>
        <name>FAD</name>
        <dbReference type="ChEBI" id="CHEBI:57692"/>
    </ligand>
</feature>
<comment type="similarity">
    <text evidence="1 3">Belongs to the GMC oxidoreductase family.</text>
</comment>
<name>A0A8K0JV63_LADFU</name>
<dbReference type="InterPro" id="IPR007867">
    <property type="entry name" value="GMC_OxRtase_C"/>
</dbReference>
<comment type="cofactor">
    <cofactor evidence="2">
        <name>FAD</name>
        <dbReference type="ChEBI" id="CHEBI:57692"/>
    </cofactor>
</comment>
<comment type="caution">
    <text evidence="6">The sequence shown here is derived from an EMBL/GenBank/DDBJ whole genome shotgun (WGS) entry which is preliminary data.</text>
</comment>
<feature type="domain" description="Glucose-methanol-choline oxidoreductase N-terminal" evidence="4">
    <location>
        <begin position="140"/>
        <end position="163"/>
    </location>
</feature>
<keyword evidence="3" id="KW-0285">Flavoprotein</keyword>
<dbReference type="PROSITE" id="PS00624">
    <property type="entry name" value="GMC_OXRED_2"/>
    <property type="match status" value="1"/>
</dbReference>
<evidence type="ECO:0000313" key="6">
    <source>
        <dbReference type="EMBL" id="KAG8223013.1"/>
    </source>
</evidence>
<evidence type="ECO:0000259" key="5">
    <source>
        <dbReference type="PROSITE" id="PS00624"/>
    </source>
</evidence>
<dbReference type="Pfam" id="PF05199">
    <property type="entry name" value="GMC_oxred_C"/>
    <property type="match status" value="1"/>
</dbReference>
<reference evidence="6" key="1">
    <citation type="submission" date="2013-04" db="EMBL/GenBank/DDBJ databases">
        <authorList>
            <person name="Qu J."/>
            <person name="Murali S.C."/>
            <person name="Bandaranaike D."/>
            <person name="Bellair M."/>
            <person name="Blankenburg K."/>
            <person name="Chao H."/>
            <person name="Dinh H."/>
            <person name="Doddapaneni H."/>
            <person name="Downs B."/>
            <person name="Dugan-Rocha S."/>
            <person name="Elkadiri S."/>
            <person name="Gnanaolivu R.D."/>
            <person name="Hernandez B."/>
            <person name="Javaid M."/>
            <person name="Jayaseelan J.C."/>
            <person name="Lee S."/>
            <person name="Li M."/>
            <person name="Ming W."/>
            <person name="Munidasa M."/>
            <person name="Muniz J."/>
            <person name="Nguyen L."/>
            <person name="Ongeri F."/>
            <person name="Osuji N."/>
            <person name="Pu L.-L."/>
            <person name="Puazo M."/>
            <person name="Qu C."/>
            <person name="Quiroz J."/>
            <person name="Raj R."/>
            <person name="Weissenberger G."/>
            <person name="Xin Y."/>
            <person name="Zou X."/>
            <person name="Han Y."/>
            <person name="Richards S."/>
            <person name="Worley K."/>
            <person name="Muzny D."/>
            <person name="Gibbs R."/>
        </authorList>
    </citation>
    <scope>NUCLEOTIDE SEQUENCE</scope>
    <source>
        <strain evidence="6">Sampled in the wild</strain>
    </source>
</reference>
<dbReference type="AlphaFoldDB" id="A0A8K0JV63"/>
<dbReference type="PIRSF" id="PIRSF000137">
    <property type="entry name" value="Alcohol_oxidase"/>
    <property type="match status" value="1"/>
</dbReference>
<feature type="binding site" evidence="2">
    <location>
        <begin position="556"/>
        <end position="557"/>
    </location>
    <ligand>
        <name>FAD</name>
        <dbReference type="ChEBI" id="CHEBI:57692"/>
    </ligand>
</feature>
<dbReference type="Pfam" id="PF00732">
    <property type="entry name" value="GMC_oxred_N"/>
    <property type="match status" value="1"/>
</dbReference>